<accession>A0ABT7KC75</accession>
<organism evidence="5 6">
    <name type="scientific">Rhizobium calliandrae</name>
    <dbReference type="NCBI Taxonomy" id="1312182"/>
    <lineage>
        <taxon>Bacteria</taxon>
        <taxon>Pseudomonadati</taxon>
        <taxon>Pseudomonadota</taxon>
        <taxon>Alphaproteobacteria</taxon>
        <taxon>Hyphomicrobiales</taxon>
        <taxon>Rhizobiaceae</taxon>
        <taxon>Rhizobium/Agrobacterium group</taxon>
        <taxon>Rhizobium</taxon>
    </lineage>
</organism>
<name>A0ABT7KC75_9HYPH</name>
<dbReference type="InterPro" id="IPR036390">
    <property type="entry name" value="WH_DNA-bd_sf"/>
</dbReference>
<gene>
    <name evidence="5" type="ORF">PY650_11235</name>
</gene>
<evidence type="ECO:0000313" key="6">
    <source>
        <dbReference type="Proteomes" id="UP001172630"/>
    </source>
</evidence>
<dbReference type="EMBL" id="JARFYN010000011">
    <property type="protein sequence ID" value="MDL2406224.1"/>
    <property type="molecule type" value="Genomic_DNA"/>
</dbReference>
<dbReference type="SUPFAM" id="SSF46785">
    <property type="entry name" value="Winged helix' DNA-binding domain"/>
    <property type="match status" value="1"/>
</dbReference>
<dbReference type="Gene3D" id="1.10.10.10">
    <property type="entry name" value="Winged helix-like DNA-binding domain superfamily/Winged helix DNA-binding domain"/>
    <property type="match status" value="1"/>
</dbReference>
<dbReference type="PRINTS" id="PR00598">
    <property type="entry name" value="HTHMARR"/>
</dbReference>
<protein>
    <submittedName>
        <fullName evidence="5">MarR family transcriptional regulator</fullName>
    </submittedName>
</protein>
<evidence type="ECO:0000256" key="2">
    <source>
        <dbReference type="ARBA" id="ARBA00023125"/>
    </source>
</evidence>
<dbReference type="PANTHER" id="PTHR42756">
    <property type="entry name" value="TRANSCRIPTIONAL REGULATOR, MARR"/>
    <property type="match status" value="1"/>
</dbReference>
<dbReference type="InterPro" id="IPR000835">
    <property type="entry name" value="HTH_MarR-typ"/>
</dbReference>
<reference evidence="5" key="1">
    <citation type="submission" date="2023-06" db="EMBL/GenBank/DDBJ databases">
        <title>Phylogenetic Diversity of Rhizobium strains.</title>
        <authorList>
            <person name="Moura F.T."/>
            <person name="Helene L.C.F."/>
            <person name="Hungria M."/>
        </authorList>
    </citation>
    <scope>NUCLEOTIDE SEQUENCE</scope>
    <source>
        <strain evidence="5">CCGE524</strain>
    </source>
</reference>
<evidence type="ECO:0000313" key="5">
    <source>
        <dbReference type="EMBL" id="MDL2406224.1"/>
    </source>
</evidence>
<comment type="caution">
    <text evidence="5">The sequence shown here is derived from an EMBL/GenBank/DDBJ whole genome shotgun (WGS) entry which is preliminary data.</text>
</comment>
<dbReference type="Pfam" id="PF01047">
    <property type="entry name" value="MarR"/>
    <property type="match status" value="1"/>
</dbReference>
<dbReference type="PANTHER" id="PTHR42756:SF1">
    <property type="entry name" value="TRANSCRIPTIONAL REPRESSOR OF EMRAB OPERON"/>
    <property type="match status" value="1"/>
</dbReference>
<keyword evidence="6" id="KW-1185">Reference proteome</keyword>
<dbReference type="SMART" id="SM00347">
    <property type="entry name" value="HTH_MARR"/>
    <property type="match status" value="1"/>
</dbReference>
<dbReference type="Proteomes" id="UP001172630">
    <property type="component" value="Unassembled WGS sequence"/>
</dbReference>
<evidence type="ECO:0000256" key="1">
    <source>
        <dbReference type="ARBA" id="ARBA00023015"/>
    </source>
</evidence>
<sequence>MNFETRLLVNRSCFGLNIQRAARVTARKFDEAFRPLGINHWQFAMLMALNVPSGLIISELAHLLVVDRTTITANLKPLERAGFLTIRVDEDNIRSKRIQLTQKGLDVLDAALPIWADVNSEIAGAVGEQASETLLSGLAVVTNA</sequence>
<evidence type="ECO:0000256" key="3">
    <source>
        <dbReference type="ARBA" id="ARBA00023163"/>
    </source>
</evidence>
<dbReference type="PROSITE" id="PS50995">
    <property type="entry name" value="HTH_MARR_2"/>
    <property type="match status" value="1"/>
</dbReference>
<feature type="domain" description="HTH marR-type" evidence="4">
    <location>
        <begin position="11"/>
        <end position="143"/>
    </location>
</feature>
<proteinExistence type="predicted"/>
<keyword evidence="1" id="KW-0805">Transcription regulation</keyword>
<evidence type="ECO:0000259" key="4">
    <source>
        <dbReference type="PROSITE" id="PS50995"/>
    </source>
</evidence>
<dbReference type="InterPro" id="IPR036388">
    <property type="entry name" value="WH-like_DNA-bd_sf"/>
</dbReference>
<keyword evidence="3" id="KW-0804">Transcription</keyword>
<keyword evidence="2" id="KW-0238">DNA-binding</keyword>
<dbReference type="RefSeq" id="WP_285879293.1">
    <property type="nucleotide sequence ID" value="NZ_JARFYN010000011.1"/>
</dbReference>